<feature type="region of interest" description="Disordered" evidence="1">
    <location>
        <begin position="279"/>
        <end position="331"/>
    </location>
</feature>
<keyword evidence="2" id="KW-1133">Transmembrane helix</keyword>
<accession>A0A9P8LDC5</accession>
<comment type="caution">
    <text evidence="3">The sequence shown here is derived from an EMBL/GenBank/DDBJ whole genome shotgun (WGS) entry which is preliminary data.</text>
</comment>
<feature type="compositionally biased region" description="Low complexity" evidence="1">
    <location>
        <begin position="284"/>
        <end position="323"/>
    </location>
</feature>
<dbReference type="Proteomes" id="UP000750711">
    <property type="component" value="Unassembled WGS sequence"/>
</dbReference>
<evidence type="ECO:0000313" key="3">
    <source>
        <dbReference type="EMBL" id="KAH0561920.1"/>
    </source>
</evidence>
<feature type="region of interest" description="Disordered" evidence="1">
    <location>
        <begin position="647"/>
        <end position="679"/>
    </location>
</feature>
<name>A0A9P8LDC5_9PEZI</name>
<dbReference type="AlphaFoldDB" id="A0A9P8LDC5"/>
<organism evidence="3 4">
    <name type="scientific">Trichoglossum hirsutum</name>
    <dbReference type="NCBI Taxonomy" id="265104"/>
    <lineage>
        <taxon>Eukaryota</taxon>
        <taxon>Fungi</taxon>
        <taxon>Dikarya</taxon>
        <taxon>Ascomycota</taxon>
        <taxon>Pezizomycotina</taxon>
        <taxon>Geoglossomycetes</taxon>
        <taxon>Geoglossales</taxon>
        <taxon>Geoglossaceae</taxon>
        <taxon>Trichoglossum</taxon>
    </lineage>
</organism>
<evidence type="ECO:0000256" key="2">
    <source>
        <dbReference type="SAM" id="Phobius"/>
    </source>
</evidence>
<evidence type="ECO:0000313" key="4">
    <source>
        <dbReference type="Proteomes" id="UP000750711"/>
    </source>
</evidence>
<proteinExistence type="predicted"/>
<feature type="compositionally biased region" description="Basic and acidic residues" evidence="1">
    <location>
        <begin position="555"/>
        <end position="572"/>
    </location>
</feature>
<feature type="region of interest" description="Disordered" evidence="1">
    <location>
        <begin position="555"/>
        <end position="584"/>
    </location>
</feature>
<feature type="transmembrane region" description="Helical" evidence="2">
    <location>
        <begin position="37"/>
        <end position="59"/>
    </location>
</feature>
<feature type="compositionally biased region" description="Basic residues" evidence="1">
    <location>
        <begin position="16"/>
        <end position="34"/>
    </location>
</feature>
<evidence type="ECO:0008006" key="5">
    <source>
        <dbReference type="Google" id="ProtNLM"/>
    </source>
</evidence>
<sequence length="709" mass="77952">MAVETNGHLAEPTTTPRKKGRHKNSRSRRPRNRQKGLAARTLNICARLAIWFVLLTVLFKCPSSPAELTDESLRLCKPYLTIRSQFSPYLEPYYNTYATPYINTARPYVDRFGAQFLTPAVDFWRQSYGNYCAPRIEKVREYGLKEWQNTVKPQLEATTAKALRQYNVNLAPHVSRVIAASAPYYELARDNLLLTYYSHLVPAYTSSVPYVKQTYALGRDFTAHTCIPHAQGAWKWLMAFVNRILWPKVRVLYGESVEPQLVRIGERLEKYREGKKGLTAVEQTDSSSQSTSTSVLSSISSSTPATAHATSSSVQSSVSSSTTHDSRTAYMTEEEIAHEKVTEDLRAWHEKFAKAADKGAEDLEDRVKEITEGQISRQAQGFGQALVTQLEETVKKEFKELKAKIADILKAIPSPATKDDMDKADNDLHAAVRAAGLAMKGKAVEVRTWKHDYYAETDQLVAAATEATLEVLDNIRDLGLQEIGMRWAWMEGVTYRDWAKYHALRETLDDWRDEVEAAAKQHKGLARAKEVGDDIEGRGMAIAEEAATELRRLRDSAKQKIEARGSKNDSTAEHSPTAAAASAAATKIGQKALKNTEDAVSGIPPHVAPGTVMSKATEGASEASLKIQDGDASAAICEATFNMEPNTVGEPAAKIPDAPVAGGSQQHAHAGSAGGSVTPAKVREFATDVKEAIMESPSPPHKSFALIAS</sequence>
<dbReference type="PANTHER" id="PTHR23242:SF9">
    <property type="entry name" value="TRANSCRIPTION FACTOR HOXA13"/>
    <property type="match status" value="1"/>
</dbReference>
<keyword evidence="4" id="KW-1185">Reference proteome</keyword>
<dbReference type="PANTHER" id="PTHR23242">
    <property type="entry name" value="TRANSCRIPTION FACTOR HOXA13"/>
    <property type="match status" value="1"/>
</dbReference>
<feature type="compositionally biased region" description="Low complexity" evidence="1">
    <location>
        <begin position="573"/>
        <end position="584"/>
    </location>
</feature>
<feature type="region of interest" description="Disordered" evidence="1">
    <location>
        <begin position="596"/>
        <end position="615"/>
    </location>
</feature>
<evidence type="ECO:0000256" key="1">
    <source>
        <dbReference type="SAM" id="MobiDB-lite"/>
    </source>
</evidence>
<dbReference type="EMBL" id="JAGHQM010000451">
    <property type="protein sequence ID" value="KAH0561920.1"/>
    <property type="molecule type" value="Genomic_DNA"/>
</dbReference>
<reference evidence="3" key="1">
    <citation type="submission" date="2021-03" db="EMBL/GenBank/DDBJ databases">
        <title>Comparative genomics and phylogenomic investigation of the class Geoglossomycetes provide insights into ecological specialization and systematics.</title>
        <authorList>
            <person name="Melie T."/>
            <person name="Pirro S."/>
            <person name="Miller A.N."/>
            <person name="Quandt A."/>
        </authorList>
    </citation>
    <scope>NUCLEOTIDE SEQUENCE</scope>
    <source>
        <strain evidence="3">CAQ_001_2017</strain>
    </source>
</reference>
<keyword evidence="2" id="KW-0812">Transmembrane</keyword>
<feature type="region of interest" description="Disordered" evidence="1">
    <location>
        <begin position="1"/>
        <end position="35"/>
    </location>
</feature>
<gene>
    <name evidence="3" type="ORF">GP486_003376</name>
</gene>
<protein>
    <recommendedName>
        <fullName evidence="5">Transcription factor hoxa13</fullName>
    </recommendedName>
</protein>
<keyword evidence="2" id="KW-0472">Membrane</keyword>